<dbReference type="Pfam" id="PF00407">
    <property type="entry name" value="Bet_v_1"/>
    <property type="match status" value="1"/>
</dbReference>
<gene>
    <name evidence="5" type="ORF">TIFTF001_010899</name>
</gene>
<feature type="domain" description="Bet v I/Major latex protein" evidence="4">
    <location>
        <begin position="5"/>
        <end position="156"/>
    </location>
</feature>
<name>A0AA88AD11_FICCA</name>
<evidence type="ECO:0000256" key="2">
    <source>
        <dbReference type="ARBA" id="ARBA00022821"/>
    </source>
</evidence>
<dbReference type="InterPro" id="IPR051761">
    <property type="entry name" value="MLP-like_ligand-binding"/>
</dbReference>
<dbReference type="Gene3D" id="3.30.530.20">
    <property type="match status" value="1"/>
</dbReference>
<evidence type="ECO:0000256" key="3">
    <source>
        <dbReference type="ARBA" id="ARBA00023265"/>
    </source>
</evidence>
<comment type="similarity">
    <text evidence="1">Belongs to the BetVI family.</text>
</comment>
<dbReference type="SMART" id="SM01037">
    <property type="entry name" value="Bet_v_1"/>
    <property type="match status" value="1"/>
</dbReference>
<protein>
    <recommendedName>
        <fullName evidence="4">Bet v I/Major latex protein domain-containing protein</fullName>
    </recommendedName>
</protein>
<accession>A0AA88AD11</accession>
<keyword evidence="2" id="KW-0611">Plant defense</keyword>
<organism evidence="5 6">
    <name type="scientific">Ficus carica</name>
    <name type="common">Common fig</name>
    <dbReference type="NCBI Taxonomy" id="3494"/>
    <lineage>
        <taxon>Eukaryota</taxon>
        <taxon>Viridiplantae</taxon>
        <taxon>Streptophyta</taxon>
        <taxon>Embryophyta</taxon>
        <taxon>Tracheophyta</taxon>
        <taxon>Spermatophyta</taxon>
        <taxon>Magnoliopsida</taxon>
        <taxon>eudicotyledons</taxon>
        <taxon>Gunneridae</taxon>
        <taxon>Pentapetalae</taxon>
        <taxon>rosids</taxon>
        <taxon>fabids</taxon>
        <taxon>Rosales</taxon>
        <taxon>Moraceae</taxon>
        <taxon>Ficeae</taxon>
        <taxon>Ficus</taxon>
    </lineage>
</organism>
<evidence type="ECO:0000313" key="5">
    <source>
        <dbReference type="EMBL" id="GMN41671.1"/>
    </source>
</evidence>
<dbReference type="Gramene" id="FCD_00002905-RA">
    <property type="protein sequence ID" value="FCD_00002905-RA:cds"/>
    <property type="gene ID" value="FCD_00002905"/>
</dbReference>
<dbReference type="EMBL" id="BTGU01000013">
    <property type="protein sequence ID" value="GMN41671.1"/>
    <property type="molecule type" value="Genomic_DNA"/>
</dbReference>
<keyword evidence="3" id="KW-0568">Pathogenesis-related protein</keyword>
<dbReference type="CDD" id="cd07816">
    <property type="entry name" value="Bet_v1-like"/>
    <property type="match status" value="1"/>
</dbReference>
<dbReference type="AlphaFoldDB" id="A0AA88AD11"/>
<dbReference type="InterPro" id="IPR023393">
    <property type="entry name" value="START-like_dom_sf"/>
</dbReference>
<keyword evidence="6" id="KW-1185">Reference proteome</keyword>
<dbReference type="GO" id="GO:0006952">
    <property type="term" value="P:defense response"/>
    <property type="evidence" value="ECO:0007669"/>
    <property type="project" value="UniProtKB-KW"/>
</dbReference>
<dbReference type="FunFam" id="3.30.530.20:FF:000007">
    <property type="entry name" value="Major pollen allergen Bet v 1-A"/>
    <property type="match status" value="1"/>
</dbReference>
<evidence type="ECO:0000313" key="6">
    <source>
        <dbReference type="Proteomes" id="UP001187192"/>
    </source>
</evidence>
<evidence type="ECO:0000256" key="1">
    <source>
        <dbReference type="ARBA" id="ARBA00009744"/>
    </source>
</evidence>
<evidence type="ECO:0000259" key="4">
    <source>
        <dbReference type="SMART" id="SM01037"/>
    </source>
</evidence>
<dbReference type="Proteomes" id="UP001187192">
    <property type="component" value="Unassembled WGS sequence"/>
</dbReference>
<comment type="caution">
    <text evidence="5">The sequence shown here is derived from an EMBL/GenBank/DDBJ whole genome shotgun (WGS) entry which is preliminary data.</text>
</comment>
<reference evidence="5" key="1">
    <citation type="submission" date="2023-07" db="EMBL/GenBank/DDBJ databases">
        <title>draft genome sequence of fig (Ficus carica).</title>
        <authorList>
            <person name="Takahashi T."/>
            <person name="Nishimura K."/>
        </authorList>
    </citation>
    <scope>NUCLEOTIDE SEQUENCE</scope>
</reference>
<dbReference type="SUPFAM" id="SSF55961">
    <property type="entry name" value="Bet v1-like"/>
    <property type="match status" value="1"/>
</dbReference>
<proteinExistence type="inferred from homology"/>
<dbReference type="PANTHER" id="PTHR31907">
    <property type="entry name" value="MLP-LIKE PROTEIN 423"/>
    <property type="match status" value="1"/>
</dbReference>
<dbReference type="InterPro" id="IPR000916">
    <property type="entry name" value="Bet_v_I/MLP"/>
</dbReference>
<sequence length="157" mass="17713">MADQVTSGKLVVEVEVKANADKFWEALRDFIFIFPKAFPNDYKSVEVLEGDGIVEGSVRLITYGEGSPIVKVSKEKIEVVDPKNKTFAYNVIEGDLLKFYKRFKAHITVVPKEGEGSLVKWSCEFEKASAEIPDPSLIKEFAEKNFKELDEYLGKQA</sequence>